<organism evidence="1 2">
    <name type="scientific">Portunus trituberculatus</name>
    <name type="common">Swimming crab</name>
    <name type="synonym">Neptunus trituberculatus</name>
    <dbReference type="NCBI Taxonomy" id="210409"/>
    <lineage>
        <taxon>Eukaryota</taxon>
        <taxon>Metazoa</taxon>
        <taxon>Ecdysozoa</taxon>
        <taxon>Arthropoda</taxon>
        <taxon>Crustacea</taxon>
        <taxon>Multicrustacea</taxon>
        <taxon>Malacostraca</taxon>
        <taxon>Eumalacostraca</taxon>
        <taxon>Eucarida</taxon>
        <taxon>Decapoda</taxon>
        <taxon>Pleocyemata</taxon>
        <taxon>Brachyura</taxon>
        <taxon>Eubrachyura</taxon>
        <taxon>Portunoidea</taxon>
        <taxon>Portunidae</taxon>
        <taxon>Portuninae</taxon>
        <taxon>Portunus</taxon>
    </lineage>
</organism>
<dbReference type="AlphaFoldDB" id="A0A5B7FWJ8"/>
<dbReference type="OrthoDB" id="10250600at2759"/>
<name>A0A5B7FWJ8_PORTR</name>
<proteinExistence type="predicted"/>
<dbReference type="EMBL" id="VSRR010009850">
    <property type="protein sequence ID" value="MPC50972.1"/>
    <property type="molecule type" value="Genomic_DNA"/>
</dbReference>
<dbReference type="InterPro" id="IPR019538">
    <property type="entry name" value="PSMD5"/>
</dbReference>
<accession>A0A5B7FWJ8</accession>
<evidence type="ECO:0000313" key="2">
    <source>
        <dbReference type="Proteomes" id="UP000324222"/>
    </source>
</evidence>
<gene>
    <name evidence="1" type="ORF">E2C01_044807</name>
</gene>
<keyword evidence="2" id="KW-1185">Reference proteome</keyword>
<dbReference type="Pfam" id="PF10508">
    <property type="entry name" value="Proteasom_PSMB"/>
    <property type="match status" value="1"/>
</dbReference>
<comment type="caution">
    <text evidence="1">The sequence shown here is derived from an EMBL/GenBank/DDBJ whole genome shotgun (WGS) entry which is preliminary data.</text>
</comment>
<protein>
    <submittedName>
        <fullName evidence="1">Uncharacterized protein</fullName>
    </submittedName>
</protein>
<reference evidence="1 2" key="1">
    <citation type="submission" date="2019-05" db="EMBL/GenBank/DDBJ databases">
        <title>Another draft genome of Portunus trituberculatus and its Hox gene families provides insights of decapod evolution.</title>
        <authorList>
            <person name="Jeong J.-H."/>
            <person name="Song I."/>
            <person name="Kim S."/>
            <person name="Choi T."/>
            <person name="Kim D."/>
            <person name="Ryu S."/>
            <person name="Kim W."/>
        </authorList>
    </citation>
    <scope>NUCLEOTIDE SEQUENCE [LARGE SCALE GENOMIC DNA]</scope>
    <source>
        <tissue evidence="1">Muscle</tissue>
    </source>
</reference>
<sequence length="88" mass="10058">MPGEKISVIVHATELRESMLRIIRANKMRIEQIELAVHVMSQLLPCVSPLEAMERFKAELLRGFLHPAEDVRRLVLKQVCADSVCECM</sequence>
<evidence type="ECO:0000313" key="1">
    <source>
        <dbReference type="EMBL" id="MPC50972.1"/>
    </source>
</evidence>
<dbReference type="Proteomes" id="UP000324222">
    <property type="component" value="Unassembled WGS sequence"/>
</dbReference>
<dbReference type="GO" id="GO:0043248">
    <property type="term" value="P:proteasome assembly"/>
    <property type="evidence" value="ECO:0007669"/>
    <property type="project" value="InterPro"/>
</dbReference>